<dbReference type="PROSITE" id="PS50157">
    <property type="entry name" value="ZINC_FINGER_C2H2_2"/>
    <property type="match status" value="3"/>
</dbReference>
<protein>
    <submittedName>
        <fullName evidence="12">Zinc finger protein 845-like</fullName>
    </submittedName>
</protein>
<feature type="domain" description="C2H2-type" evidence="10">
    <location>
        <begin position="216"/>
        <end position="244"/>
    </location>
</feature>
<keyword evidence="2" id="KW-0479">Metal-binding</keyword>
<dbReference type="InterPro" id="IPR050589">
    <property type="entry name" value="Ikaros_C2H2-ZF"/>
</dbReference>
<organism evidence="11 12">
    <name type="scientific">Limulus polyphemus</name>
    <name type="common">Atlantic horseshoe crab</name>
    <dbReference type="NCBI Taxonomy" id="6850"/>
    <lineage>
        <taxon>Eukaryota</taxon>
        <taxon>Metazoa</taxon>
        <taxon>Ecdysozoa</taxon>
        <taxon>Arthropoda</taxon>
        <taxon>Chelicerata</taxon>
        <taxon>Merostomata</taxon>
        <taxon>Xiphosura</taxon>
        <taxon>Limulidae</taxon>
        <taxon>Limulus</taxon>
    </lineage>
</organism>
<evidence type="ECO:0000256" key="9">
    <source>
        <dbReference type="SAM" id="MobiDB-lite"/>
    </source>
</evidence>
<name>A0ABM1C351_LIMPO</name>
<reference evidence="12" key="1">
    <citation type="submission" date="2025-08" db="UniProtKB">
        <authorList>
            <consortium name="RefSeq"/>
        </authorList>
    </citation>
    <scope>IDENTIFICATION</scope>
    <source>
        <tissue evidence="12">Muscle</tissue>
    </source>
</reference>
<dbReference type="SUPFAM" id="SSF57667">
    <property type="entry name" value="beta-beta-alpha zinc fingers"/>
    <property type="match status" value="1"/>
</dbReference>
<keyword evidence="3" id="KW-0677">Repeat</keyword>
<dbReference type="RefSeq" id="XP_013793353.1">
    <property type="nucleotide sequence ID" value="XM_013937899.1"/>
</dbReference>
<dbReference type="PROSITE" id="PS00028">
    <property type="entry name" value="ZINC_FINGER_C2H2_1"/>
    <property type="match status" value="2"/>
</dbReference>
<accession>A0ABM1C351</accession>
<evidence type="ECO:0000256" key="3">
    <source>
        <dbReference type="ARBA" id="ARBA00022737"/>
    </source>
</evidence>
<evidence type="ECO:0000256" key="7">
    <source>
        <dbReference type="ARBA" id="ARBA00023242"/>
    </source>
</evidence>
<dbReference type="PANTHER" id="PTHR24404:SF114">
    <property type="entry name" value="KLUMPFUSS, ISOFORM B-RELATED"/>
    <property type="match status" value="1"/>
</dbReference>
<feature type="compositionally biased region" description="Basic and acidic residues" evidence="9">
    <location>
        <begin position="119"/>
        <end position="128"/>
    </location>
</feature>
<evidence type="ECO:0000256" key="5">
    <source>
        <dbReference type="ARBA" id="ARBA00022833"/>
    </source>
</evidence>
<keyword evidence="11" id="KW-1185">Reference proteome</keyword>
<keyword evidence="7" id="KW-0539">Nucleus</keyword>
<evidence type="ECO:0000256" key="6">
    <source>
        <dbReference type="ARBA" id="ARBA00023125"/>
    </source>
</evidence>
<evidence type="ECO:0000256" key="2">
    <source>
        <dbReference type="ARBA" id="ARBA00022723"/>
    </source>
</evidence>
<dbReference type="GeneID" id="106477315"/>
<dbReference type="SMART" id="SM00355">
    <property type="entry name" value="ZnF_C2H2"/>
    <property type="match status" value="5"/>
</dbReference>
<evidence type="ECO:0000313" key="11">
    <source>
        <dbReference type="Proteomes" id="UP000694941"/>
    </source>
</evidence>
<dbReference type="InterPro" id="IPR036236">
    <property type="entry name" value="Znf_C2H2_sf"/>
</dbReference>
<dbReference type="Gene3D" id="3.30.160.60">
    <property type="entry name" value="Classic Zinc Finger"/>
    <property type="match status" value="2"/>
</dbReference>
<dbReference type="Proteomes" id="UP000694941">
    <property type="component" value="Unplaced"/>
</dbReference>
<gene>
    <name evidence="12" type="primary">LOC106477315</name>
</gene>
<dbReference type="InterPro" id="IPR013087">
    <property type="entry name" value="Znf_C2H2_type"/>
</dbReference>
<evidence type="ECO:0000256" key="4">
    <source>
        <dbReference type="ARBA" id="ARBA00022771"/>
    </source>
</evidence>
<comment type="subcellular location">
    <subcellularLocation>
        <location evidence="1">Nucleus</location>
    </subcellularLocation>
</comment>
<proteinExistence type="predicted"/>
<feature type="region of interest" description="Disordered" evidence="9">
    <location>
        <begin position="119"/>
        <end position="158"/>
    </location>
</feature>
<dbReference type="PANTHER" id="PTHR24404">
    <property type="entry name" value="ZINC FINGER PROTEIN"/>
    <property type="match status" value="1"/>
</dbReference>
<evidence type="ECO:0000256" key="1">
    <source>
        <dbReference type="ARBA" id="ARBA00004123"/>
    </source>
</evidence>
<evidence type="ECO:0000256" key="8">
    <source>
        <dbReference type="PROSITE-ProRule" id="PRU00042"/>
    </source>
</evidence>
<keyword evidence="4 8" id="KW-0863">Zinc-finger</keyword>
<keyword evidence="6" id="KW-0238">DNA-binding</keyword>
<evidence type="ECO:0000313" key="12">
    <source>
        <dbReference type="RefSeq" id="XP_013793353.1"/>
    </source>
</evidence>
<sequence>MENNSASEKGSTLRKTQYFCLLCTYETDRKNNMKRHFSSMHKHSSKILECCGEHFLNKATLRSHTKTLHKEGYSCNLCIRRFCRRALVRRHMSAHNGLKEFLCELCTYATSHKSNLEKHQFRIHGIPEKKHRKRNSVSKQSGKSSPSSLGLTSREEKDKSLKISNNQYIVYTPELPESILEEPSITMAEDINRRETKGTDGISLTKENIRLCCFPYKCFECNIVFKKQSDYIFHCDQMHPPRDPLEITLIHAALRHRHQAQDKPLNLVIHPPRDPF</sequence>
<evidence type="ECO:0000259" key="10">
    <source>
        <dbReference type="PROSITE" id="PS50157"/>
    </source>
</evidence>
<feature type="compositionally biased region" description="Low complexity" evidence="9">
    <location>
        <begin position="137"/>
        <end position="152"/>
    </location>
</feature>
<keyword evidence="5" id="KW-0862">Zinc</keyword>
<feature type="domain" description="C2H2-type" evidence="10">
    <location>
        <begin position="101"/>
        <end position="124"/>
    </location>
</feature>
<feature type="domain" description="C2H2-type" evidence="10">
    <location>
        <begin position="73"/>
        <end position="100"/>
    </location>
</feature>